<organism evidence="1 2">
    <name type="scientific">Irpex rosettiformis</name>
    <dbReference type="NCBI Taxonomy" id="378272"/>
    <lineage>
        <taxon>Eukaryota</taxon>
        <taxon>Fungi</taxon>
        <taxon>Dikarya</taxon>
        <taxon>Basidiomycota</taxon>
        <taxon>Agaricomycotina</taxon>
        <taxon>Agaricomycetes</taxon>
        <taxon>Polyporales</taxon>
        <taxon>Irpicaceae</taxon>
        <taxon>Irpex</taxon>
    </lineage>
</organism>
<gene>
    <name evidence="1" type="ORF">BDY19DRAFT_951546</name>
</gene>
<proteinExistence type="predicted"/>
<keyword evidence="2" id="KW-1185">Reference proteome</keyword>
<evidence type="ECO:0000313" key="1">
    <source>
        <dbReference type="EMBL" id="KAI0088020.1"/>
    </source>
</evidence>
<dbReference type="Proteomes" id="UP001055072">
    <property type="component" value="Unassembled WGS sequence"/>
</dbReference>
<sequence length="385" mass="41872">MSPTCADQEYVLPLPGFWRRAVYDGPCSNASLPRPYSDVRVWRAMIAFRCLMRMPFTLVLSAVTLQVYSQISAPACFPGYEWLNNNISQNPCLVNTYLCRTCRPPSEYAACVIGPIQPGFEYINYEQPLYCDCSTVEWMLLGACGACQGGGVSSWSTYQKNCTRIYLSQIPTDIPVNTSIPAWAYLPISGHDDDFNITRIRDFVESGDHPDSSAVLPASTLISFSAIVPSSQTTFSSFSGTSSKASLSSLLSSSTSSLSSASSAASSTNTASNIVPPIVGGIIGGIAGIAAIVGAFLYWFTRRKAAYRRRLEAQQAMVVSSQPEWKNESRVYNPNDPTTYPLVSSQSVTPVEGRFHHAQTPSIQSSSSPKVQVGDINYRGFPEVS</sequence>
<dbReference type="EMBL" id="MU274915">
    <property type="protein sequence ID" value="KAI0088020.1"/>
    <property type="molecule type" value="Genomic_DNA"/>
</dbReference>
<comment type="caution">
    <text evidence="1">The sequence shown here is derived from an EMBL/GenBank/DDBJ whole genome shotgun (WGS) entry which is preliminary data.</text>
</comment>
<evidence type="ECO:0000313" key="2">
    <source>
        <dbReference type="Proteomes" id="UP001055072"/>
    </source>
</evidence>
<accession>A0ACB8U180</accession>
<name>A0ACB8U180_9APHY</name>
<reference evidence="1" key="1">
    <citation type="journal article" date="2021" name="Environ. Microbiol.">
        <title>Gene family expansions and transcriptome signatures uncover fungal adaptations to wood decay.</title>
        <authorList>
            <person name="Hage H."/>
            <person name="Miyauchi S."/>
            <person name="Viragh M."/>
            <person name="Drula E."/>
            <person name="Min B."/>
            <person name="Chaduli D."/>
            <person name="Navarro D."/>
            <person name="Favel A."/>
            <person name="Norest M."/>
            <person name="Lesage-Meessen L."/>
            <person name="Balint B."/>
            <person name="Merenyi Z."/>
            <person name="de Eugenio L."/>
            <person name="Morin E."/>
            <person name="Martinez A.T."/>
            <person name="Baldrian P."/>
            <person name="Stursova M."/>
            <person name="Martinez M.J."/>
            <person name="Novotny C."/>
            <person name="Magnuson J.K."/>
            <person name="Spatafora J.W."/>
            <person name="Maurice S."/>
            <person name="Pangilinan J."/>
            <person name="Andreopoulos W."/>
            <person name="LaButti K."/>
            <person name="Hundley H."/>
            <person name="Na H."/>
            <person name="Kuo A."/>
            <person name="Barry K."/>
            <person name="Lipzen A."/>
            <person name="Henrissat B."/>
            <person name="Riley R."/>
            <person name="Ahrendt S."/>
            <person name="Nagy L.G."/>
            <person name="Grigoriev I.V."/>
            <person name="Martin F."/>
            <person name="Rosso M.N."/>
        </authorList>
    </citation>
    <scope>NUCLEOTIDE SEQUENCE</scope>
    <source>
        <strain evidence="1">CBS 384.51</strain>
    </source>
</reference>
<protein>
    <submittedName>
        <fullName evidence="1">Uncharacterized protein</fullName>
    </submittedName>
</protein>